<dbReference type="AlphaFoldDB" id="A0A9P0BBB1"/>
<evidence type="ECO:0000313" key="3">
    <source>
        <dbReference type="Proteomes" id="UP001154078"/>
    </source>
</evidence>
<feature type="compositionally biased region" description="Low complexity" evidence="1">
    <location>
        <begin position="83"/>
        <end position="93"/>
    </location>
</feature>
<name>A0A9P0BBB1_BRAAE</name>
<keyword evidence="3" id="KW-1185">Reference proteome</keyword>
<accession>A0A9P0BBB1</accession>
<dbReference type="Proteomes" id="UP001154078">
    <property type="component" value="Chromosome 6"/>
</dbReference>
<evidence type="ECO:0000313" key="2">
    <source>
        <dbReference type="EMBL" id="CAH0559353.1"/>
    </source>
</evidence>
<gene>
    <name evidence="2" type="ORF">MELIAE_LOCUS9455</name>
</gene>
<reference evidence="2" key="1">
    <citation type="submission" date="2021-12" db="EMBL/GenBank/DDBJ databases">
        <authorList>
            <person name="King R."/>
        </authorList>
    </citation>
    <scope>NUCLEOTIDE SEQUENCE</scope>
</reference>
<evidence type="ECO:0000256" key="1">
    <source>
        <dbReference type="SAM" id="MobiDB-lite"/>
    </source>
</evidence>
<protein>
    <submittedName>
        <fullName evidence="2">Uncharacterized protein</fullName>
    </submittedName>
</protein>
<organism evidence="2 3">
    <name type="scientific">Brassicogethes aeneus</name>
    <name type="common">Rape pollen beetle</name>
    <name type="synonym">Meligethes aeneus</name>
    <dbReference type="NCBI Taxonomy" id="1431903"/>
    <lineage>
        <taxon>Eukaryota</taxon>
        <taxon>Metazoa</taxon>
        <taxon>Ecdysozoa</taxon>
        <taxon>Arthropoda</taxon>
        <taxon>Hexapoda</taxon>
        <taxon>Insecta</taxon>
        <taxon>Pterygota</taxon>
        <taxon>Neoptera</taxon>
        <taxon>Endopterygota</taxon>
        <taxon>Coleoptera</taxon>
        <taxon>Polyphaga</taxon>
        <taxon>Cucujiformia</taxon>
        <taxon>Nitidulidae</taxon>
        <taxon>Meligethinae</taxon>
        <taxon>Brassicogethes</taxon>
    </lineage>
</organism>
<feature type="region of interest" description="Disordered" evidence="1">
    <location>
        <begin position="82"/>
        <end position="108"/>
    </location>
</feature>
<dbReference type="EMBL" id="OV121137">
    <property type="protein sequence ID" value="CAH0559353.1"/>
    <property type="molecule type" value="Genomic_DNA"/>
</dbReference>
<sequence>MQCIKNKIEELKVCLLEENIDILCFIDVEGKTYSVTPVNSLTPADEDLHEVEDFVCGNTNAETGAVSIISSSQNELSFNLSFPTEARPSTSSSSKREASPSPTISSFSCGGKKRKIFSPGDFNLRELLKKTLIGKAIINLYKEQDYLDSRCQSYLVEIITSHFFNEEYEKVGTIFFL</sequence>
<proteinExistence type="predicted"/>
<dbReference type="OrthoDB" id="6772430at2759"/>